<dbReference type="RefSeq" id="WP_048311668.1">
    <property type="nucleotide sequence ID" value="NZ_CP119526.1"/>
</dbReference>
<keyword evidence="7" id="KW-1185">Reference proteome</keyword>
<comment type="caution">
    <text evidence="6">The sequence shown here is derived from an EMBL/GenBank/DDBJ whole genome shotgun (WGS) entry which is preliminary data.</text>
</comment>
<protein>
    <submittedName>
        <fullName evidence="6">Uncharacterized protein</fullName>
    </submittedName>
</protein>
<sequence>MKKDIIELNNIWVSYPEHSDNPIKQLISKDKKQFWALKGLDFTVKKGEVLGIIGRNGSGKSTLLKLMSGLIEPDKGDYHVEGKRPMLLSLGAGFQPELSGIENIYLNALLLGNRKKKIDDNLESIIEFSELDDFIYKPVRTYSSGMKARLAFSTAIMLDPEILLIDEVLGVGDSAFQKKCKDAILEKIQQERTVILVTHSSGLVKQICDRVVWIHRGEQKAVGETKEIVDQYDEFMKAKRK</sequence>
<evidence type="ECO:0000256" key="4">
    <source>
        <dbReference type="ARBA" id="ARBA00022840"/>
    </source>
</evidence>
<gene>
    <name evidence="6" type="ORF">AB986_13670</name>
</gene>
<name>A0A0J6FRI2_9BACL</name>
<dbReference type="STRING" id="157733.AB986_13670"/>
<organism evidence="6 7">
    <name type="scientific">Guptibacillus hwajinpoensis</name>
    <dbReference type="NCBI Taxonomy" id="208199"/>
    <lineage>
        <taxon>Bacteria</taxon>
        <taxon>Bacillati</taxon>
        <taxon>Bacillota</taxon>
        <taxon>Bacilli</taxon>
        <taxon>Bacillales</taxon>
        <taxon>Guptibacillaceae</taxon>
        <taxon>Guptibacillus</taxon>
    </lineage>
</organism>
<dbReference type="SUPFAM" id="SSF52540">
    <property type="entry name" value="P-loop containing nucleoside triphosphate hydrolases"/>
    <property type="match status" value="1"/>
</dbReference>
<reference evidence="6" key="1">
    <citation type="submission" date="2015-06" db="EMBL/GenBank/DDBJ databases">
        <authorList>
            <person name="Liu B."/>
            <person name="Wang J."/>
            <person name="Zhu Y."/>
            <person name="Liu G."/>
            <person name="Chen Q."/>
            <person name="Zheng C."/>
            <person name="Che J."/>
            <person name="Ge C."/>
            <person name="Shi H."/>
            <person name="Pan Z."/>
            <person name="Liu X."/>
        </authorList>
    </citation>
    <scope>NUCLEOTIDE SEQUENCE [LARGE SCALE GENOMIC DNA]</scope>
    <source>
        <strain evidence="6">DSM 16346</strain>
    </source>
</reference>
<dbReference type="InterPro" id="IPR027417">
    <property type="entry name" value="P-loop_NTPase"/>
</dbReference>
<evidence type="ECO:0000256" key="3">
    <source>
        <dbReference type="ARBA" id="ARBA00022741"/>
    </source>
</evidence>
<dbReference type="GeneID" id="301325720"/>
<dbReference type="CDD" id="cd03220">
    <property type="entry name" value="ABC_KpsT_Wzt"/>
    <property type="match status" value="1"/>
</dbReference>
<dbReference type="PATRIC" id="fig|157733.3.peg.788"/>
<dbReference type="Pfam" id="PF00005">
    <property type="entry name" value="ABC_tran"/>
    <property type="match status" value="1"/>
</dbReference>
<evidence type="ECO:0000313" key="6">
    <source>
        <dbReference type="EMBL" id="KMM36952.1"/>
    </source>
</evidence>
<keyword evidence="2" id="KW-0813">Transport</keyword>
<dbReference type="SMART" id="SM00382">
    <property type="entry name" value="AAA"/>
    <property type="match status" value="1"/>
</dbReference>
<dbReference type="InterPro" id="IPR003593">
    <property type="entry name" value="AAA+_ATPase"/>
</dbReference>
<dbReference type="EMBL" id="LELK01000004">
    <property type="protein sequence ID" value="KMM36952.1"/>
    <property type="molecule type" value="Genomic_DNA"/>
</dbReference>
<dbReference type="GO" id="GO:0140359">
    <property type="term" value="F:ABC-type transporter activity"/>
    <property type="evidence" value="ECO:0007669"/>
    <property type="project" value="InterPro"/>
</dbReference>
<keyword evidence="3" id="KW-0547">Nucleotide-binding</keyword>
<dbReference type="PROSITE" id="PS50893">
    <property type="entry name" value="ABC_TRANSPORTER_2"/>
    <property type="match status" value="1"/>
</dbReference>
<keyword evidence="4" id="KW-0067">ATP-binding</keyword>
<evidence type="ECO:0000256" key="2">
    <source>
        <dbReference type="ARBA" id="ARBA00022448"/>
    </source>
</evidence>
<proteinExistence type="inferred from homology"/>
<keyword evidence="5" id="KW-1278">Translocase</keyword>
<evidence type="ECO:0000256" key="5">
    <source>
        <dbReference type="ARBA" id="ARBA00022967"/>
    </source>
</evidence>
<dbReference type="PANTHER" id="PTHR46743:SF2">
    <property type="entry name" value="TEICHOIC ACIDS EXPORT ATP-BINDING PROTEIN TAGH"/>
    <property type="match status" value="1"/>
</dbReference>
<accession>A0A0J6FRI2</accession>
<dbReference type="Gene3D" id="3.40.50.300">
    <property type="entry name" value="P-loop containing nucleotide triphosphate hydrolases"/>
    <property type="match status" value="1"/>
</dbReference>
<dbReference type="InterPro" id="IPR003439">
    <property type="entry name" value="ABC_transporter-like_ATP-bd"/>
</dbReference>
<dbReference type="InterPro" id="IPR050683">
    <property type="entry name" value="Bact_Polysacc_Export_ATP-bd"/>
</dbReference>
<dbReference type="PROSITE" id="PS00211">
    <property type="entry name" value="ABC_TRANSPORTER_1"/>
    <property type="match status" value="1"/>
</dbReference>
<comment type="similarity">
    <text evidence="1">Belongs to the ABC transporter superfamily.</text>
</comment>
<evidence type="ECO:0000313" key="7">
    <source>
        <dbReference type="Proteomes" id="UP000035996"/>
    </source>
</evidence>
<dbReference type="GO" id="GO:0016887">
    <property type="term" value="F:ATP hydrolysis activity"/>
    <property type="evidence" value="ECO:0007669"/>
    <property type="project" value="InterPro"/>
</dbReference>
<dbReference type="InterPro" id="IPR015860">
    <property type="entry name" value="ABC_transpr_TagH-like"/>
</dbReference>
<dbReference type="Proteomes" id="UP000035996">
    <property type="component" value="Unassembled WGS sequence"/>
</dbReference>
<dbReference type="InterPro" id="IPR017871">
    <property type="entry name" value="ABC_transporter-like_CS"/>
</dbReference>
<dbReference type="GO" id="GO:0016020">
    <property type="term" value="C:membrane"/>
    <property type="evidence" value="ECO:0007669"/>
    <property type="project" value="InterPro"/>
</dbReference>
<evidence type="ECO:0000256" key="1">
    <source>
        <dbReference type="ARBA" id="ARBA00005417"/>
    </source>
</evidence>
<dbReference type="OrthoDB" id="9778870at2"/>
<dbReference type="GO" id="GO:0005524">
    <property type="term" value="F:ATP binding"/>
    <property type="evidence" value="ECO:0007669"/>
    <property type="project" value="UniProtKB-KW"/>
</dbReference>
<dbReference type="AlphaFoldDB" id="A0A0J6FRI2"/>
<dbReference type="PANTHER" id="PTHR46743">
    <property type="entry name" value="TEICHOIC ACIDS EXPORT ATP-BINDING PROTEIN TAGH"/>
    <property type="match status" value="1"/>
</dbReference>